<keyword evidence="2" id="KW-1185">Reference proteome</keyword>
<evidence type="ECO:0000313" key="1">
    <source>
        <dbReference type="EMBL" id="MDN5202117.1"/>
    </source>
</evidence>
<dbReference type="InterPro" id="IPR041662">
    <property type="entry name" value="SusD-like_2"/>
</dbReference>
<dbReference type="Gene3D" id="1.25.40.390">
    <property type="match status" value="1"/>
</dbReference>
<proteinExistence type="predicted"/>
<dbReference type="SUPFAM" id="SSF48452">
    <property type="entry name" value="TPR-like"/>
    <property type="match status" value="1"/>
</dbReference>
<protein>
    <submittedName>
        <fullName evidence="1">SusD/RagB family nutrient-binding outer membrane lipoprotein</fullName>
    </submittedName>
</protein>
<organism evidence="1 2">
    <name type="scientific">Splendidivirga corallicola</name>
    <dbReference type="NCBI Taxonomy" id="3051826"/>
    <lineage>
        <taxon>Bacteria</taxon>
        <taxon>Pseudomonadati</taxon>
        <taxon>Bacteroidota</taxon>
        <taxon>Cytophagia</taxon>
        <taxon>Cytophagales</taxon>
        <taxon>Splendidivirgaceae</taxon>
        <taxon>Splendidivirga</taxon>
    </lineage>
</organism>
<evidence type="ECO:0000313" key="2">
    <source>
        <dbReference type="Proteomes" id="UP001172082"/>
    </source>
</evidence>
<accession>A0ABT8KN08</accession>
<gene>
    <name evidence="1" type="ORF">QQ008_12105</name>
</gene>
<dbReference type="EMBL" id="JAUJEA010000004">
    <property type="protein sequence ID" value="MDN5202117.1"/>
    <property type="molecule type" value="Genomic_DNA"/>
</dbReference>
<comment type="caution">
    <text evidence="1">The sequence shown here is derived from an EMBL/GenBank/DDBJ whole genome shotgun (WGS) entry which is preliminary data.</text>
</comment>
<keyword evidence="1" id="KW-0449">Lipoprotein</keyword>
<dbReference type="RefSeq" id="WP_346752143.1">
    <property type="nucleotide sequence ID" value="NZ_JAUJEA010000004.1"/>
</dbReference>
<sequence length="526" mass="57413">MKNRFFSAALIVLLLIGPACSNEDLLDLNVNPNASNEIDLRFLLASGMMEMAGTRYESWRANLIYSSTMIQHNASLAGYWVGDKYLYNAGYSASQWERYYPNVLESITHVMDKTADVPESANLNAMATIARCFALHRLTDLYGAIPYGEAGRGLEGQEFWFPAYETQEQVYTSLIADLKAARGALSAGGDDVGIQDVLFEGDVVKWQRFANSLLVRIGMRMSGVDNATARSTVEEAVAHSAGVFTSNADNAMIVHSDAGGINRNGNSEVFRAGNGGENNNARPSETFIDWMQNGNDPRLMIISGGTGDSQDPTTWDTDPANQIGLPNGYDNNTILPKAVADGVVANEADFNVNLYSFLNPLLYDYDDPTFFITHAEVSLALAEATLNGWNVGGSSAEELFEAGVRSAISNWESYDASLAVSSTDVDTYIAGLGFGGASAADQERMIGEQYWAATYFNHYESYANWRRTGFPALVPTNYSGNLTSGQIPRRLRYPEGEISGNPESYAAAIAAQGPDEYMTKLWWDVN</sequence>
<name>A0ABT8KN08_9BACT</name>
<dbReference type="Proteomes" id="UP001172082">
    <property type="component" value="Unassembled WGS sequence"/>
</dbReference>
<reference evidence="1" key="1">
    <citation type="submission" date="2023-06" db="EMBL/GenBank/DDBJ databases">
        <title>Genomic of Parafulvivirga corallium.</title>
        <authorList>
            <person name="Wang G."/>
        </authorList>
    </citation>
    <scope>NUCLEOTIDE SEQUENCE</scope>
    <source>
        <strain evidence="1">BMA10</strain>
    </source>
</reference>
<dbReference type="Pfam" id="PF12771">
    <property type="entry name" value="SusD-like_2"/>
    <property type="match status" value="1"/>
</dbReference>
<dbReference type="InterPro" id="IPR011990">
    <property type="entry name" value="TPR-like_helical_dom_sf"/>
</dbReference>